<evidence type="ECO:0000313" key="2">
    <source>
        <dbReference type="Proteomes" id="UP001055879"/>
    </source>
</evidence>
<evidence type="ECO:0000313" key="1">
    <source>
        <dbReference type="EMBL" id="KAI3729472.1"/>
    </source>
</evidence>
<protein>
    <submittedName>
        <fullName evidence="1">Uncharacterized protein</fullName>
    </submittedName>
</protein>
<accession>A0ACB9C5D2</accession>
<proteinExistence type="predicted"/>
<gene>
    <name evidence="1" type="ORF">L6452_18132</name>
</gene>
<comment type="caution">
    <text evidence="1">The sequence shown here is derived from an EMBL/GenBank/DDBJ whole genome shotgun (WGS) entry which is preliminary data.</text>
</comment>
<reference evidence="1 2" key="2">
    <citation type="journal article" date="2022" name="Mol. Ecol. Resour.">
        <title>The genomes of chicory, endive, great burdock and yacon provide insights into Asteraceae paleo-polyploidization history and plant inulin production.</title>
        <authorList>
            <person name="Fan W."/>
            <person name="Wang S."/>
            <person name="Wang H."/>
            <person name="Wang A."/>
            <person name="Jiang F."/>
            <person name="Liu H."/>
            <person name="Zhao H."/>
            <person name="Xu D."/>
            <person name="Zhang Y."/>
        </authorList>
    </citation>
    <scope>NUCLEOTIDE SEQUENCE [LARGE SCALE GENOMIC DNA]</scope>
    <source>
        <strain evidence="2">cv. Niubang</strain>
    </source>
</reference>
<organism evidence="1 2">
    <name type="scientific">Arctium lappa</name>
    <name type="common">Greater burdock</name>
    <name type="synonym">Lappa major</name>
    <dbReference type="NCBI Taxonomy" id="4217"/>
    <lineage>
        <taxon>Eukaryota</taxon>
        <taxon>Viridiplantae</taxon>
        <taxon>Streptophyta</taxon>
        <taxon>Embryophyta</taxon>
        <taxon>Tracheophyta</taxon>
        <taxon>Spermatophyta</taxon>
        <taxon>Magnoliopsida</taxon>
        <taxon>eudicotyledons</taxon>
        <taxon>Gunneridae</taxon>
        <taxon>Pentapetalae</taxon>
        <taxon>asterids</taxon>
        <taxon>campanulids</taxon>
        <taxon>Asterales</taxon>
        <taxon>Asteraceae</taxon>
        <taxon>Carduoideae</taxon>
        <taxon>Cardueae</taxon>
        <taxon>Arctiinae</taxon>
        <taxon>Arctium</taxon>
    </lineage>
</organism>
<dbReference type="EMBL" id="CM042051">
    <property type="protein sequence ID" value="KAI3729472.1"/>
    <property type="molecule type" value="Genomic_DNA"/>
</dbReference>
<name>A0ACB9C5D2_ARCLA</name>
<keyword evidence="2" id="KW-1185">Reference proteome</keyword>
<sequence length="1087" mass="121853">MLLLKDETKEDSSMLKFGTFVSSIPDTSKAQCSSSFSSNPIPEEISKGFKSADKGKSILRPQKASKKEKLKIPSKPSASQSSSYESRFLPYLILKAFLDLALLILNSQNLLLLVLKPHSNIENATVKGWYKSLTKITEIISAQIPASDKSGLGFWKPQDETKEDSSMLKFGTFVSYIPDTSKAQSSSSFSSNPIPEEISKGFKSADKGKSILRPQKASKKEKLKVPSKPSASQSCSYVMEIFDLCPPKLKIDLKPKRSEGIKIPPISHAKSILGPGPSHLKFSKSSTSGPKTTFKYRKCYHCGFTDHIARKCSTVTKADKPAKVKMNASKAEKVIKAEKLTKVKNITKVKKLTKVKITTEAESSSTVKIVEPSITTNPKGPIEKLSHLNFKTLNSLSSKELVSGLPHHSYAKESLCSACEKGKQTKASFKSKQVSSVTSPLQLLHMDLFGPVNIQFIAGNKYTLVIVDEFSRYTWVIFLRCKNDTPEELTSSVKNMEVLNNLTCFILNNKDQDGKFGRKADDGIFIGYSSSSKAYRVFNKRRQFMEETIHVTFDETRSANSKPIADNEELNYWMFSHYRETEPFFSNNQHSNPPAADDDPNIIPPNAESNSWISEEPLNTLLPSEPSSSELLSKNNGMSDTQHLRSDEPQASSSVNIPIVDPISEVSDHTPTQRWTRDHPIDQVLGDPDAGIQTRRSSGNICLFVNFISLIEPKKVDDALRDPNWVSAMQEEMNEFTRNKVWNLVPRPSDKTVIGTKWVFRNKLDKHGTLTRNKARLVAQGYRQEEGIDYDETFTPVARLEAIRLFLACAVYKDFIVYQMDVKSAFLNGKLNEEVYVEQPPRFYNPNYPNCVYKMDKALYGLKQAPRAWYDTLSSFLISEKLFEQEILSQASTSSSFKITSSAMAQSALVPSKNVKFTITDSEVPMNNHLGPLDFDGIKYPHLVDATKFLKQSCISYALTVDPKPSKTLLQQFWFTAEESTITNKQGDQVPAISFCTDLGKGMMNAFSLRKALRFPNKPKSGFEALPTDAELIQFLDDKEYCWDNKSRSTILNKKLTLIKKANMPSHLNFIFSHFIQCMSGKSGSLD</sequence>
<reference evidence="2" key="1">
    <citation type="journal article" date="2022" name="Mol. Ecol. Resour.">
        <title>The genomes of chicory, endive, great burdock and yacon provide insights into Asteraceae palaeo-polyploidization history and plant inulin production.</title>
        <authorList>
            <person name="Fan W."/>
            <person name="Wang S."/>
            <person name="Wang H."/>
            <person name="Wang A."/>
            <person name="Jiang F."/>
            <person name="Liu H."/>
            <person name="Zhao H."/>
            <person name="Xu D."/>
            <person name="Zhang Y."/>
        </authorList>
    </citation>
    <scope>NUCLEOTIDE SEQUENCE [LARGE SCALE GENOMIC DNA]</scope>
    <source>
        <strain evidence="2">cv. Niubang</strain>
    </source>
</reference>
<dbReference type="Proteomes" id="UP001055879">
    <property type="component" value="Linkage Group LG05"/>
</dbReference>